<dbReference type="PATRIC" id="fig|1423749.3.peg.1355"/>
<feature type="transmembrane region" description="Helical" evidence="7">
    <location>
        <begin position="7"/>
        <end position="26"/>
    </location>
</feature>
<name>A0A0R1VCH0_9LACO</name>
<gene>
    <name evidence="9" type="ORF">FC60_GL001324</name>
</gene>
<evidence type="ECO:0000313" key="10">
    <source>
        <dbReference type="Proteomes" id="UP000051739"/>
    </source>
</evidence>
<reference evidence="9 10" key="1">
    <citation type="journal article" date="2015" name="Genome Announc.">
        <title>Expanding the biotechnology potential of lactobacilli through comparative genomics of 213 strains and associated genera.</title>
        <authorList>
            <person name="Sun Z."/>
            <person name="Harris H.M."/>
            <person name="McCann A."/>
            <person name="Guo C."/>
            <person name="Argimon S."/>
            <person name="Zhang W."/>
            <person name="Yang X."/>
            <person name="Jeffery I.B."/>
            <person name="Cooney J.C."/>
            <person name="Kagawa T.F."/>
            <person name="Liu W."/>
            <person name="Song Y."/>
            <person name="Salvetti E."/>
            <person name="Wrobel A."/>
            <person name="Rasinkangas P."/>
            <person name="Parkhill J."/>
            <person name="Rea M.C."/>
            <person name="O'Sullivan O."/>
            <person name="Ritari J."/>
            <person name="Douillard F.P."/>
            <person name="Paul Ross R."/>
            <person name="Yang R."/>
            <person name="Briner A.E."/>
            <person name="Felis G.E."/>
            <person name="de Vos W.M."/>
            <person name="Barrangou R."/>
            <person name="Klaenhammer T.R."/>
            <person name="Caufield P.W."/>
            <person name="Cui Y."/>
            <person name="Zhang H."/>
            <person name="O'Toole P.W."/>
        </authorList>
    </citation>
    <scope>NUCLEOTIDE SEQUENCE [LARGE SCALE GENOMIC DNA]</scope>
    <source>
        <strain evidence="9 10">DSM 16045</strain>
    </source>
</reference>
<dbReference type="GO" id="GO:0005886">
    <property type="term" value="C:plasma membrane"/>
    <property type="evidence" value="ECO:0007669"/>
    <property type="project" value="UniProtKB-SubCell"/>
</dbReference>
<evidence type="ECO:0000256" key="2">
    <source>
        <dbReference type="ARBA" id="ARBA00007400"/>
    </source>
</evidence>
<comment type="subcellular location">
    <subcellularLocation>
        <location evidence="1">Cell membrane</location>
        <topology evidence="1">Multi-pass membrane protein</topology>
    </subcellularLocation>
</comment>
<dbReference type="PANTHER" id="PTHR40074">
    <property type="entry name" value="O-ACETYLTRANSFERASE WECH"/>
    <property type="match status" value="1"/>
</dbReference>
<feature type="domain" description="Acyltransferase 3" evidence="8">
    <location>
        <begin position="7"/>
        <end position="345"/>
    </location>
</feature>
<evidence type="ECO:0000256" key="7">
    <source>
        <dbReference type="SAM" id="Phobius"/>
    </source>
</evidence>
<dbReference type="RefSeq" id="WP_056936834.1">
    <property type="nucleotide sequence ID" value="NZ_AZFN01000004.1"/>
</dbReference>
<protein>
    <submittedName>
        <fullName evidence="9">Membrane protein</fullName>
    </submittedName>
</protein>
<keyword evidence="6 7" id="KW-0472">Membrane</keyword>
<feature type="transmembrane region" description="Helical" evidence="7">
    <location>
        <begin position="220"/>
        <end position="238"/>
    </location>
</feature>
<sequence length="356" mass="41963">MKSKRLLYIDVLNCLAIFGVLVQHTAQIAYQGDPNLRVTIIGNILQSIFIPAVGIFLMNSGAMLLDYRNRQSTETFFKKRVSRVLIPFLLWSIFYYWYGHNYYAFPGVFHHNIFTLHNFIQSFIDNKINSLFWFFYVIIQLYIATPVLSVLTKKHHNLIAYIVYINLIIVGVFPYLFGLKHFDLTSGNLSVPILVSSWLGYFAMGYLIKVNYFSNKIENIFIAFGVVTFIANIINDILKMQNVLFNNISTMFYTFALYFIVKRVCEYISDHQRFDFLHQWFSVLSSASLGIYILHPMFLQLLDWLAFHATPKYWNHYYQVLQNPIHIYLWPFVLYAVLTILVIMVKKIKFIKYILP</sequence>
<dbReference type="GO" id="GO:0016413">
    <property type="term" value="F:O-acetyltransferase activity"/>
    <property type="evidence" value="ECO:0007669"/>
    <property type="project" value="TreeGrafter"/>
</dbReference>
<dbReference type="Pfam" id="PF01757">
    <property type="entry name" value="Acyl_transf_3"/>
    <property type="match status" value="1"/>
</dbReference>
<evidence type="ECO:0000256" key="4">
    <source>
        <dbReference type="ARBA" id="ARBA00022692"/>
    </source>
</evidence>
<proteinExistence type="inferred from homology"/>
<dbReference type="Proteomes" id="UP000051739">
    <property type="component" value="Unassembled WGS sequence"/>
</dbReference>
<feature type="transmembrane region" description="Helical" evidence="7">
    <location>
        <begin position="80"/>
        <end position="98"/>
    </location>
</feature>
<feature type="transmembrane region" description="Helical" evidence="7">
    <location>
        <begin position="189"/>
        <end position="208"/>
    </location>
</feature>
<dbReference type="GO" id="GO:0009246">
    <property type="term" value="P:enterobacterial common antigen biosynthetic process"/>
    <property type="evidence" value="ECO:0007669"/>
    <property type="project" value="TreeGrafter"/>
</dbReference>
<evidence type="ECO:0000256" key="5">
    <source>
        <dbReference type="ARBA" id="ARBA00022989"/>
    </source>
</evidence>
<organism evidence="9 10">
    <name type="scientific">Limosilactobacillus gastricus DSM 16045</name>
    <dbReference type="NCBI Taxonomy" id="1423749"/>
    <lineage>
        <taxon>Bacteria</taxon>
        <taxon>Bacillati</taxon>
        <taxon>Bacillota</taxon>
        <taxon>Bacilli</taxon>
        <taxon>Lactobacillales</taxon>
        <taxon>Lactobacillaceae</taxon>
        <taxon>Limosilactobacillus</taxon>
    </lineage>
</organism>
<evidence type="ECO:0000256" key="1">
    <source>
        <dbReference type="ARBA" id="ARBA00004651"/>
    </source>
</evidence>
<evidence type="ECO:0000256" key="6">
    <source>
        <dbReference type="ARBA" id="ARBA00023136"/>
    </source>
</evidence>
<keyword evidence="3" id="KW-1003">Cell membrane</keyword>
<comment type="caution">
    <text evidence="9">The sequence shown here is derived from an EMBL/GenBank/DDBJ whole genome shotgun (WGS) entry which is preliminary data.</text>
</comment>
<dbReference type="AlphaFoldDB" id="A0A0R1VCH0"/>
<dbReference type="InterPro" id="IPR002656">
    <property type="entry name" value="Acyl_transf_3_dom"/>
</dbReference>
<dbReference type="PANTHER" id="PTHR40074:SF2">
    <property type="entry name" value="O-ACETYLTRANSFERASE WECH"/>
    <property type="match status" value="1"/>
</dbReference>
<keyword evidence="10" id="KW-1185">Reference proteome</keyword>
<feature type="transmembrane region" description="Helical" evidence="7">
    <location>
        <begin position="327"/>
        <end position="345"/>
    </location>
</feature>
<evidence type="ECO:0000313" key="9">
    <source>
        <dbReference type="EMBL" id="KRM03240.1"/>
    </source>
</evidence>
<comment type="similarity">
    <text evidence="2">Belongs to the acyltransferase 3 family.</text>
</comment>
<evidence type="ECO:0000256" key="3">
    <source>
        <dbReference type="ARBA" id="ARBA00022475"/>
    </source>
</evidence>
<feature type="transmembrane region" description="Helical" evidence="7">
    <location>
        <begin position="38"/>
        <end position="59"/>
    </location>
</feature>
<accession>A0A0R1VCH0</accession>
<feature type="transmembrane region" description="Helical" evidence="7">
    <location>
        <begin position="244"/>
        <end position="261"/>
    </location>
</feature>
<feature type="transmembrane region" description="Helical" evidence="7">
    <location>
        <begin position="281"/>
        <end position="307"/>
    </location>
</feature>
<feature type="transmembrane region" description="Helical" evidence="7">
    <location>
        <begin position="158"/>
        <end position="177"/>
    </location>
</feature>
<dbReference type="EMBL" id="AZFN01000004">
    <property type="protein sequence ID" value="KRM03240.1"/>
    <property type="molecule type" value="Genomic_DNA"/>
</dbReference>
<keyword evidence="5 7" id="KW-1133">Transmembrane helix</keyword>
<keyword evidence="4 7" id="KW-0812">Transmembrane</keyword>
<evidence type="ECO:0000259" key="8">
    <source>
        <dbReference type="Pfam" id="PF01757"/>
    </source>
</evidence>
<feature type="transmembrane region" description="Helical" evidence="7">
    <location>
        <begin position="131"/>
        <end position="151"/>
    </location>
</feature>